<dbReference type="AlphaFoldDB" id="A0A1R3HBX3"/>
<organism evidence="2 3">
    <name type="scientific">Corchorus olitorius</name>
    <dbReference type="NCBI Taxonomy" id="93759"/>
    <lineage>
        <taxon>Eukaryota</taxon>
        <taxon>Viridiplantae</taxon>
        <taxon>Streptophyta</taxon>
        <taxon>Embryophyta</taxon>
        <taxon>Tracheophyta</taxon>
        <taxon>Spermatophyta</taxon>
        <taxon>Magnoliopsida</taxon>
        <taxon>eudicotyledons</taxon>
        <taxon>Gunneridae</taxon>
        <taxon>Pentapetalae</taxon>
        <taxon>rosids</taxon>
        <taxon>malvids</taxon>
        <taxon>Malvales</taxon>
        <taxon>Malvaceae</taxon>
        <taxon>Grewioideae</taxon>
        <taxon>Apeibeae</taxon>
        <taxon>Corchorus</taxon>
    </lineage>
</organism>
<dbReference type="Gene3D" id="3.30.420.40">
    <property type="match status" value="2"/>
</dbReference>
<name>A0A1R3HBX3_9ROSI</name>
<dbReference type="OrthoDB" id="7340501at2759"/>
<accession>A0A1R3HBX3</accession>
<keyword evidence="3" id="KW-1185">Reference proteome</keyword>
<dbReference type="SUPFAM" id="SSF53067">
    <property type="entry name" value="Actin-like ATPase domain"/>
    <property type="match status" value="1"/>
</dbReference>
<dbReference type="Pfam" id="PF00022">
    <property type="entry name" value="Actin"/>
    <property type="match status" value="1"/>
</dbReference>
<feature type="chain" id="PRO_5013272199" evidence="1">
    <location>
        <begin position="23"/>
        <end position="124"/>
    </location>
</feature>
<keyword evidence="1" id="KW-0732">Signal</keyword>
<dbReference type="EMBL" id="AWUE01020569">
    <property type="protein sequence ID" value="OMO67746.1"/>
    <property type="molecule type" value="Genomic_DNA"/>
</dbReference>
<dbReference type="Proteomes" id="UP000187203">
    <property type="component" value="Unassembled WGS sequence"/>
</dbReference>
<evidence type="ECO:0000256" key="1">
    <source>
        <dbReference type="SAM" id="SignalP"/>
    </source>
</evidence>
<proteinExistence type="predicted"/>
<dbReference type="STRING" id="93759.A0A1R3HBX3"/>
<dbReference type="PANTHER" id="PTHR11937">
    <property type="entry name" value="ACTIN"/>
    <property type="match status" value="1"/>
</dbReference>
<protein>
    <submittedName>
        <fullName evidence="2">Actin-related protein</fullName>
    </submittedName>
</protein>
<evidence type="ECO:0000313" key="2">
    <source>
        <dbReference type="EMBL" id="OMO67746.1"/>
    </source>
</evidence>
<feature type="signal peptide" evidence="1">
    <location>
        <begin position="1"/>
        <end position="22"/>
    </location>
</feature>
<dbReference type="InterPro" id="IPR004000">
    <property type="entry name" value="Actin"/>
</dbReference>
<reference evidence="3" key="1">
    <citation type="submission" date="2013-09" db="EMBL/GenBank/DDBJ databases">
        <title>Corchorus olitorius genome sequencing.</title>
        <authorList>
            <person name="Alam M."/>
            <person name="Haque M.S."/>
            <person name="Islam M.S."/>
            <person name="Emdad E.M."/>
            <person name="Islam M.M."/>
            <person name="Ahmed B."/>
            <person name="Halim A."/>
            <person name="Hossen Q.M.M."/>
            <person name="Hossain M.Z."/>
            <person name="Ahmed R."/>
            <person name="Khan M.M."/>
            <person name="Islam R."/>
            <person name="Rashid M.M."/>
            <person name="Khan S.A."/>
            <person name="Rahman M.S."/>
            <person name="Alam M."/>
            <person name="Yahiya A.S."/>
            <person name="Khan M.S."/>
            <person name="Azam M.S."/>
            <person name="Haque T."/>
            <person name="Lashkar M.Z.H."/>
            <person name="Akhand A.I."/>
            <person name="Morshed G."/>
            <person name="Roy S."/>
            <person name="Uddin K.S."/>
            <person name="Rabeya T."/>
            <person name="Hossain A.S."/>
            <person name="Chowdhury A."/>
            <person name="Snigdha A.R."/>
            <person name="Mortoza M.S."/>
            <person name="Matin S.A."/>
            <person name="Hoque S.M.E."/>
            <person name="Islam M.K."/>
            <person name="Roy D.K."/>
            <person name="Haider R."/>
            <person name="Moosa M.M."/>
            <person name="Elias S.M."/>
            <person name="Hasan A.M."/>
            <person name="Jahan S."/>
            <person name="Shafiuddin M."/>
            <person name="Mahmood N."/>
            <person name="Shommy N.S."/>
        </authorList>
    </citation>
    <scope>NUCLEOTIDE SEQUENCE [LARGE SCALE GENOMIC DNA]</scope>
    <source>
        <strain evidence="3">cv. O-4</strain>
    </source>
</reference>
<comment type="caution">
    <text evidence="2">The sequence shown here is derived from an EMBL/GenBank/DDBJ whole genome shotgun (WGS) entry which is preliminary data.</text>
</comment>
<sequence>MIARTPACVMLLIAMLFSSLKSWNMYILDFAFDRLGASGSRIDHPILITECVRNPVYSRSKMAELLFETYRVPAVAFGVDAAVSYKYNQQRGICGKDGLAICPGFNTTHVIPTKVGNLRDAIGQ</sequence>
<evidence type="ECO:0000313" key="3">
    <source>
        <dbReference type="Proteomes" id="UP000187203"/>
    </source>
</evidence>
<gene>
    <name evidence="2" type="ORF">COLO4_30009</name>
</gene>
<dbReference type="InterPro" id="IPR043129">
    <property type="entry name" value="ATPase_NBD"/>
</dbReference>